<evidence type="ECO:0000313" key="5">
    <source>
        <dbReference type="EMBL" id="SDD08116.1"/>
    </source>
</evidence>
<sequence>MSAMPRSDLPLQDLLEYRCSTPEPQDLDAFWERTLAENAHPLDVRLEPVETGLTLVDTFDVTFSGYGGAPIRAWLHLPAGRSGPLPVVVQFHGYSGGRGLAHQMAPWPLAGYAHLTVDTRGQGWSNGGHEPTPDPEPSAPHHPGSMTQGIQSPDTYFYRRVYTDAVRALQVAASLEATDAERVAVVGGSQGGAITIAAAGLAPKVGLRLRAAMPDVPFLCDFRRALDVATSGPYLEIERYLHTFRGREEEALATLDHFDGVHLARRAECPTLFSVGLLDTTCPPSTVFGAYAGWGAEDKQIKVYPFNNHEGGEGYHQRRQLSWLAERLA</sequence>
<feature type="binding site" evidence="2">
    <location>
        <position position="94"/>
    </location>
    <ligand>
        <name>substrate</name>
    </ligand>
</feature>
<keyword evidence="6" id="KW-1185">Reference proteome</keyword>
<dbReference type="AlphaFoldDB" id="A0A1G6RVZ6"/>
<feature type="active site" description="Charge relay system" evidence="1">
    <location>
        <position position="309"/>
    </location>
</feature>
<dbReference type="PANTHER" id="PTHR40111:SF1">
    <property type="entry name" value="CEPHALOSPORIN-C DEACETYLASE"/>
    <property type="match status" value="1"/>
</dbReference>
<accession>A0A1G6RVZ6</accession>
<dbReference type="InterPro" id="IPR029058">
    <property type="entry name" value="AB_hydrolase_fold"/>
</dbReference>
<dbReference type="GO" id="GO:0005976">
    <property type="term" value="P:polysaccharide metabolic process"/>
    <property type="evidence" value="ECO:0007669"/>
    <property type="project" value="TreeGrafter"/>
</dbReference>
<dbReference type="GO" id="GO:0052689">
    <property type="term" value="F:carboxylic ester hydrolase activity"/>
    <property type="evidence" value="ECO:0007669"/>
    <property type="project" value="TreeGrafter"/>
</dbReference>
<feature type="domain" description="Acetyl xylan esterase" evidence="4">
    <location>
        <begin position="4"/>
        <end position="325"/>
    </location>
</feature>
<reference evidence="5 6" key="1">
    <citation type="submission" date="2016-10" db="EMBL/GenBank/DDBJ databases">
        <authorList>
            <person name="de Groot N.N."/>
        </authorList>
    </citation>
    <scope>NUCLEOTIDE SEQUENCE [LARGE SCALE GENOMIC DNA]</scope>
    <source>
        <strain evidence="5 6">MON 2.2</strain>
    </source>
</reference>
<dbReference type="EMBL" id="LT629688">
    <property type="protein sequence ID" value="SDD08116.1"/>
    <property type="molecule type" value="Genomic_DNA"/>
</dbReference>
<proteinExistence type="predicted"/>
<dbReference type="Pfam" id="PF05448">
    <property type="entry name" value="AXE1"/>
    <property type="match status" value="1"/>
</dbReference>
<dbReference type="Gene3D" id="3.40.50.1820">
    <property type="entry name" value="alpha/beta hydrolase"/>
    <property type="match status" value="1"/>
</dbReference>
<dbReference type="InterPro" id="IPR008391">
    <property type="entry name" value="AXE1_dom"/>
</dbReference>
<protein>
    <submittedName>
        <fullName evidence="5">Cephalosporin-C deacetylase</fullName>
    </submittedName>
</protein>
<name>A0A1G6RVZ6_9ACTN</name>
<evidence type="ECO:0000256" key="2">
    <source>
        <dbReference type="PIRSR" id="PIRSR639069-2"/>
    </source>
</evidence>
<organism evidence="5 6">
    <name type="scientific">Auraticoccus monumenti</name>
    <dbReference type="NCBI Taxonomy" id="675864"/>
    <lineage>
        <taxon>Bacteria</taxon>
        <taxon>Bacillati</taxon>
        <taxon>Actinomycetota</taxon>
        <taxon>Actinomycetes</taxon>
        <taxon>Propionibacteriales</taxon>
        <taxon>Propionibacteriaceae</taxon>
        <taxon>Auraticoccus</taxon>
    </lineage>
</organism>
<evidence type="ECO:0000259" key="4">
    <source>
        <dbReference type="Pfam" id="PF05448"/>
    </source>
</evidence>
<feature type="region of interest" description="Disordered" evidence="3">
    <location>
        <begin position="120"/>
        <end position="149"/>
    </location>
</feature>
<feature type="active site" description="Charge relay system" evidence="1">
    <location>
        <position position="279"/>
    </location>
</feature>
<feature type="active site" description="Nucleophile" evidence="1">
    <location>
        <position position="189"/>
    </location>
</feature>
<dbReference type="Proteomes" id="UP000198546">
    <property type="component" value="Chromosome i"/>
</dbReference>
<gene>
    <name evidence="5" type="ORF">SAMN04489747_0119</name>
</gene>
<dbReference type="InterPro" id="IPR039069">
    <property type="entry name" value="CE7"/>
</dbReference>
<dbReference type="SUPFAM" id="SSF53474">
    <property type="entry name" value="alpha/beta-Hydrolases"/>
    <property type="match status" value="1"/>
</dbReference>
<evidence type="ECO:0000256" key="1">
    <source>
        <dbReference type="PIRSR" id="PIRSR639069-1"/>
    </source>
</evidence>
<evidence type="ECO:0000313" key="6">
    <source>
        <dbReference type="Proteomes" id="UP000198546"/>
    </source>
</evidence>
<dbReference type="PANTHER" id="PTHR40111">
    <property type="entry name" value="CEPHALOSPORIN-C DEACETYLASE"/>
    <property type="match status" value="1"/>
</dbReference>
<evidence type="ECO:0000256" key="3">
    <source>
        <dbReference type="SAM" id="MobiDB-lite"/>
    </source>
</evidence>